<dbReference type="Proteomes" id="UP000294739">
    <property type="component" value="Unassembled WGS sequence"/>
</dbReference>
<dbReference type="EMBL" id="SMKZ01000038">
    <property type="protein sequence ID" value="TDE02015.1"/>
    <property type="molecule type" value="Genomic_DNA"/>
</dbReference>
<comment type="caution">
    <text evidence="3">The sequence shown here is derived from an EMBL/GenBank/DDBJ whole genome shotgun (WGS) entry which is preliminary data.</text>
</comment>
<keyword evidence="4" id="KW-1185">Reference proteome</keyword>
<dbReference type="InterPro" id="IPR009956">
    <property type="entry name" value="Post-segregation_anti-tox_CcdA"/>
</dbReference>
<dbReference type="RefSeq" id="WP_131898729.1">
    <property type="nucleotide sequence ID" value="NZ_SMKZ01000038.1"/>
</dbReference>
<evidence type="ECO:0000313" key="3">
    <source>
        <dbReference type="EMBL" id="TDE02015.1"/>
    </source>
</evidence>
<dbReference type="OrthoDB" id="3290891at2"/>
<dbReference type="InParanoid" id="A0A4R5CVU9"/>
<sequence length="74" mass="8319">MARLNVYVPDDLAEEVKASGLNVSQVAQQALRQELDRRSAQAWLDRVRRRRPSGVTHDQAMTALDDARDEFGAP</sequence>
<keyword evidence="1" id="KW-1277">Toxin-antitoxin system</keyword>
<evidence type="ECO:0000256" key="1">
    <source>
        <dbReference type="ARBA" id="ARBA00022649"/>
    </source>
</evidence>
<feature type="compositionally biased region" description="Basic and acidic residues" evidence="2">
    <location>
        <begin position="65"/>
        <end position="74"/>
    </location>
</feature>
<reference evidence="3 4" key="1">
    <citation type="submission" date="2019-03" db="EMBL/GenBank/DDBJ databases">
        <title>Draft genome sequences of novel Actinobacteria.</title>
        <authorList>
            <person name="Sahin N."/>
            <person name="Ay H."/>
            <person name="Saygin H."/>
        </authorList>
    </citation>
    <scope>NUCLEOTIDE SEQUENCE [LARGE SCALE GENOMIC DNA]</scope>
    <source>
        <strain evidence="3 4">5K138</strain>
    </source>
</reference>
<evidence type="ECO:0000313" key="4">
    <source>
        <dbReference type="Proteomes" id="UP000294739"/>
    </source>
</evidence>
<accession>A0A4R5CVU9</accession>
<organism evidence="3 4">
    <name type="scientific">Jiangella asiatica</name>
    <dbReference type="NCBI Taxonomy" id="2530372"/>
    <lineage>
        <taxon>Bacteria</taxon>
        <taxon>Bacillati</taxon>
        <taxon>Actinomycetota</taxon>
        <taxon>Actinomycetes</taxon>
        <taxon>Jiangellales</taxon>
        <taxon>Jiangellaceae</taxon>
        <taxon>Jiangella</taxon>
    </lineage>
</organism>
<dbReference type="Pfam" id="PF07362">
    <property type="entry name" value="CcdA"/>
    <property type="match status" value="1"/>
</dbReference>
<feature type="region of interest" description="Disordered" evidence="2">
    <location>
        <begin position="50"/>
        <end position="74"/>
    </location>
</feature>
<name>A0A4R5CVU9_9ACTN</name>
<evidence type="ECO:0000256" key="2">
    <source>
        <dbReference type="SAM" id="MobiDB-lite"/>
    </source>
</evidence>
<gene>
    <name evidence="3" type="ORF">E1269_22500</name>
</gene>
<protein>
    <submittedName>
        <fullName evidence="3">Antitoxin</fullName>
    </submittedName>
</protein>
<dbReference type="AlphaFoldDB" id="A0A4R5CVU9"/>
<proteinExistence type="predicted"/>